<gene>
    <name evidence="1" type="ORF">F4820DRAFT_436944</name>
</gene>
<accession>A0ACB9YLX1</accession>
<keyword evidence="2" id="KW-1185">Reference proteome</keyword>
<proteinExistence type="predicted"/>
<dbReference type="EMBL" id="MU393587">
    <property type="protein sequence ID" value="KAI4860421.1"/>
    <property type="molecule type" value="Genomic_DNA"/>
</dbReference>
<reference evidence="1 2" key="1">
    <citation type="journal article" date="2022" name="New Phytol.">
        <title>Ecological generalism drives hyperdiversity of secondary metabolite gene clusters in xylarialean endophytes.</title>
        <authorList>
            <person name="Franco M.E.E."/>
            <person name="Wisecaver J.H."/>
            <person name="Arnold A.E."/>
            <person name="Ju Y.M."/>
            <person name="Slot J.C."/>
            <person name="Ahrendt S."/>
            <person name="Moore L.P."/>
            <person name="Eastman K.E."/>
            <person name="Scott K."/>
            <person name="Konkel Z."/>
            <person name="Mondo S.J."/>
            <person name="Kuo A."/>
            <person name="Hayes R.D."/>
            <person name="Haridas S."/>
            <person name="Andreopoulos B."/>
            <person name="Riley R."/>
            <person name="LaButti K."/>
            <person name="Pangilinan J."/>
            <person name="Lipzen A."/>
            <person name="Amirebrahimi M."/>
            <person name="Yan J."/>
            <person name="Adam C."/>
            <person name="Keymanesh K."/>
            <person name="Ng V."/>
            <person name="Louie K."/>
            <person name="Northen T."/>
            <person name="Drula E."/>
            <person name="Henrissat B."/>
            <person name="Hsieh H.M."/>
            <person name="Youens-Clark K."/>
            <person name="Lutzoni F."/>
            <person name="Miadlikowska J."/>
            <person name="Eastwood D.C."/>
            <person name="Hamelin R.C."/>
            <person name="Grigoriev I.V."/>
            <person name="U'Ren J.M."/>
        </authorList>
    </citation>
    <scope>NUCLEOTIDE SEQUENCE [LARGE SCALE GENOMIC DNA]</scope>
    <source>
        <strain evidence="1 2">CBS 119005</strain>
    </source>
</reference>
<dbReference type="Proteomes" id="UP001497700">
    <property type="component" value="Unassembled WGS sequence"/>
</dbReference>
<evidence type="ECO:0000313" key="1">
    <source>
        <dbReference type="EMBL" id="KAI4860421.1"/>
    </source>
</evidence>
<name>A0ACB9YLX1_9PEZI</name>
<organism evidence="1 2">
    <name type="scientific">Hypoxylon rubiginosum</name>
    <dbReference type="NCBI Taxonomy" id="110542"/>
    <lineage>
        <taxon>Eukaryota</taxon>
        <taxon>Fungi</taxon>
        <taxon>Dikarya</taxon>
        <taxon>Ascomycota</taxon>
        <taxon>Pezizomycotina</taxon>
        <taxon>Sordariomycetes</taxon>
        <taxon>Xylariomycetidae</taxon>
        <taxon>Xylariales</taxon>
        <taxon>Hypoxylaceae</taxon>
        <taxon>Hypoxylon</taxon>
    </lineage>
</organism>
<comment type="caution">
    <text evidence="1">The sequence shown here is derived from an EMBL/GenBank/DDBJ whole genome shotgun (WGS) entry which is preliminary data.</text>
</comment>
<sequence>MSTAMCLDFLKVRLRNLESTVLHSLHLTFETRVYEEEKVRRKKVNNITVHGMQLEDDVGWVGTISNMDGRLPGDAGLEAEFRDLDAYARVAFQVAYQIRVEEAISLLKLAREREGGARTEANYCCSQIVQVINKYSKYRLTRLTHINWDWKPILLRQDSWTSSGGTHLDDAYADFLEAAFRMAAKYQSNSSPTTTERSGYDSKFKEFIKLIELDKFPESPTTNNDLLAAATSLKLGQMKVASVEPEPAPKFNLDSYEGSTLVGLRNPVQPWNNGFTRRVDWESTKQPPPKNTEPPRRASTTPYRPPRRTQNPWDMASWRSKDDTGGPSAGGVNVARAERRGVDLPVDDYDDDDEEEEEREVKAEAKGSSKAAGRRPGRKTAVGPGARGRVETFWGTPSIRRPKRKVVVEEILEQPTIKRARFQTARS</sequence>
<protein>
    <submittedName>
        <fullName evidence="1">Uncharacterized protein</fullName>
    </submittedName>
</protein>
<evidence type="ECO:0000313" key="2">
    <source>
        <dbReference type="Proteomes" id="UP001497700"/>
    </source>
</evidence>